<dbReference type="GO" id="GO:0016989">
    <property type="term" value="F:sigma factor antagonist activity"/>
    <property type="evidence" value="ECO:0007669"/>
    <property type="project" value="TreeGrafter"/>
</dbReference>
<evidence type="ECO:0000259" key="2">
    <source>
        <dbReference type="Pfam" id="PF04773"/>
    </source>
</evidence>
<accession>A0A1V9GAZ0</accession>
<evidence type="ECO:0000313" key="5">
    <source>
        <dbReference type="Proteomes" id="UP000192276"/>
    </source>
</evidence>
<protein>
    <recommendedName>
        <fullName evidence="6">Iron dicitrate transport regulator FecR</fullName>
    </recommendedName>
</protein>
<gene>
    <name evidence="4" type="ORF">A4R26_12395</name>
</gene>
<dbReference type="Pfam" id="PF16344">
    <property type="entry name" value="FecR_C"/>
    <property type="match status" value="1"/>
</dbReference>
<dbReference type="AlphaFoldDB" id="A0A1V9GAZ0"/>
<organism evidence="4 5">
    <name type="scientific">Niastella populi</name>
    <dbReference type="NCBI Taxonomy" id="550983"/>
    <lineage>
        <taxon>Bacteria</taxon>
        <taxon>Pseudomonadati</taxon>
        <taxon>Bacteroidota</taxon>
        <taxon>Chitinophagia</taxon>
        <taxon>Chitinophagales</taxon>
        <taxon>Chitinophagaceae</taxon>
        <taxon>Niastella</taxon>
    </lineage>
</organism>
<evidence type="ECO:0000313" key="4">
    <source>
        <dbReference type="EMBL" id="OQP67628.1"/>
    </source>
</evidence>
<feature type="domain" description="FecR protein" evidence="2">
    <location>
        <begin position="194"/>
        <end position="296"/>
    </location>
</feature>
<keyword evidence="1" id="KW-1133">Transmembrane helix</keyword>
<feature type="domain" description="Protein FecR C-terminal" evidence="3">
    <location>
        <begin position="341"/>
        <end position="408"/>
    </location>
</feature>
<reference evidence="5" key="1">
    <citation type="submission" date="2016-04" db="EMBL/GenBank/DDBJ databases">
        <authorList>
            <person name="Chen L."/>
            <person name="Zhuang W."/>
            <person name="Wang G."/>
        </authorList>
    </citation>
    <scope>NUCLEOTIDE SEQUENCE [LARGE SCALE GENOMIC DNA]</scope>
    <source>
        <strain evidence="5">208</strain>
    </source>
</reference>
<name>A0A1V9GAZ0_9BACT</name>
<sequence length="412" mass="45809">MILIEKVEEIASLLHRYLKEEISPEERVRLDAWVNQSAANRSLFLEVSNKAAISSEVKDYYHLLQQIEAIRKRHTDNRARVIDMFSKKTVWPRYVAAASVILFITIGAYFYFGKEQPRQVATTSATTPAAAKDILPAGDKAVLTLANGSQIELNTADNGVIAREGKTTINKNQDGRLEYNSSTTDNAALAYNMVTTPRGGKYQLVLPDGSKVWLNAASSLRFPVAFTGSERRVELTGEAYFEIASSVMKSTEGQKKRPFIVSVNGSEVEVLGTHFNINAYREELTMRTTLLEGSVKVTPSGSKGATILQPGQQAIISSAENELNVIDKENPGMAIAWIRGKFAFESTSFKSLMQDLSRWYDVQIEYEGDIPTKTITGEVDRTIPLSELLSMLEQMADFRFKIEGRSVKVSAR</sequence>
<dbReference type="Gene3D" id="2.60.120.1440">
    <property type="match status" value="1"/>
</dbReference>
<evidence type="ECO:0008006" key="6">
    <source>
        <dbReference type="Google" id="ProtNLM"/>
    </source>
</evidence>
<proteinExistence type="predicted"/>
<evidence type="ECO:0000256" key="1">
    <source>
        <dbReference type="SAM" id="Phobius"/>
    </source>
</evidence>
<keyword evidence="1" id="KW-0812">Transmembrane</keyword>
<keyword evidence="5" id="KW-1185">Reference proteome</keyword>
<dbReference type="InterPro" id="IPR012373">
    <property type="entry name" value="Ferrdict_sens_TM"/>
</dbReference>
<dbReference type="Gene3D" id="3.55.50.30">
    <property type="match status" value="1"/>
</dbReference>
<dbReference type="Pfam" id="PF04773">
    <property type="entry name" value="FecR"/>
    <property type="match status" value="1"/>
</dbReference>
<comment type="caution">
    <text evidence="4">The sequence shown here is derived from an EMBL/GenBank/DDBJ whole genome shotgun (WGS) entry which is preliminary data.</text>
</comment>
<keyword evidence="1" id="KW-0472">Membrane</keyword>
<dbReference type="InterPro" id="IPR032508">
    <property type="entry name" value="FecR_C"/>
</dbReference>
<evidence type="ECO:0000259" key="3">
    <source>
        <dbReference type="Pfam" id="PF16344"/>
    </source>
</evidence>
<feature type="transmembrane region" description="Helical" evidence="1">
    <location>
        <begin position="94"/>
        <end position="112"/>
    </location>
</feature>
<dbReference type="PANTHER" id="PTHR30273">
    <property type="entry name" value="PERIPLASMIC SIGNAL SENSOR AND SIGMA FACTOR ACTIVATOR FECR-RELATED"/>
    <property type="match status" value="1"/>
</dbReference>
<dbReference type="EMBL" id="LWBP01000024">
    <property type="protein sequence ID" value="OQP67628.1"/>
    <property type="molecule type" value="Genomic_DNA"/>
</dbReference>
<dbReference type="PANTHER" id="PTHR30273:SF2">
    <property type="entry name" value="PROTEIN FECR"/>
    <property type="match status" value="1"/>
</dbReference>
<dbReference type="Proteomes" id="UP000192276">
    <property type="component" value="Unassembled WGS sequence"/>
</dbReference>
<dbReference type="STRING" id="550983.A4R26_12395"/>
<dbReference type="InterPro" id="IPR006860">
    <property type="entry name" value="FecR"/>
</dbReference>